<evidence type="ECO:0000313" key="18">
    <source>
        <dbReference type="EMBL" id="AAP99584.1"/>
    </source>
</evidence>
<dbReference type="eggNOG" id="COG1994">
    <property type="taxonomic scope" value="Bacteria"/>
</dbReference>
<dbReference type="PANTHER" id="PTHR39188:SF3">
    <property type="entry name" value="STAGE IV SPORULATION PROTEIN FB"/>
    <property type="match status" value="1"/>
</dbReference>
<name>Q7VD44_PROMA</name>
<evidence type="ECO:0000256" key="7">
    <source>
        <dbReference type="ARBA" id="ARBA00022737"/>
    </source>
</evidence>
<feature type="transmembrane region" description="Helical" evidence="14">
    <location>
        <begin position="108"/>
        <end position="130"/>
    </location>
</feature>
<organism evidence="18 19">
    <name type="scientific">Prochlorococcus marinus (strain SARG / CCMP1375 / SS120)</name>
    <dbReference type="NCBI Taxonomy" id="167539"/>
    <lineage>
        <taxon>Bacteria</taxon>
        <taxon>Bacillati</taxon>
        <taxon>Cyanobacteriota</taxon>
        <taxon>Cyanophyceae</taxon>
        <taxon>Synechococcales</taxon>
        <taxon>Prochlorococcaceae</taxon>
        <taxon>Prochlorococcus</taxon>
    </lineage>
</organism>
<feature type="transmembrane region" description="Helical" evidence="14">
    <location>
        <begin position="192"/>
        <end position="225"/>
    </location>
</feature>
<dbReference type="GO" id="GO:0005886">
    <property type="term" value="C:plasma membrane"/>
    <property type="evidence" value="ECO:0007669"/>
    <property type="project" value="UniProtKB-SubCell"/>
</dbReference>
<dbReference type="KEGG" id="pma:Pro_0539"/>
<dbReference type="GO" id="GO:0046872">
    <property type="term" value="F:metal ion binding"/>
    <property type="evidence" value="ECO:0007669"/>
    <property type="project" value="UniProtKB-UniRule"/>
</dbReference>
<dbReference type="Pfam" id="PF02163">
    <property type="entry name" value="Peptidase_M50"/>
    <property type="match status" value="1"/>
</dbReference>
<evidence type="ECO:0000256" key="4">
    <source>
        <dbReference type="ARBA" id="ARBA00022670"/>
    </source>
</evidence>
<feature type="binding site" evidence="16">
    <location>
        <position position="163"/>
    </location>
    <ligand>
        <name>Zn(2+)</name>
        <dbReference type="ChEBI" id="CHEBI:29105"/>
        <note>catalytic</note>
    </ligand>
</feature>
<keyword evidence="6 14" id="KW-0479">Metal-binding</keyword>
<keyword evidence="4 14" id="KW-0645">Protease</keyword>
<reference evidence="18 19" key="1">
    <citation type="journal article" date="2003" name="Proc. Natl. Acad. Sci. U.S.A.">
        <title>Genome sequence of the cyanobacterium Prochlorococcus marinus SS120, a nearly minimal oxyphototrophic genome.</title>
        <authorList>
            <person name="Dufresne A."/>
            <person name="Salanoubat M."/>
            <person name="Partensky F."/>
            <person name="Artiguenave F."/>
            <person name="Axmann I.M."/>
            <person name="Barbe V."/>
            <person name="Duprat S."/>
            <person name="Galperin M.Y."/>
            <person name="Koonin E.V."/>
            <person name="Le Gall F."/>
            <person name="Makarova K.S."/>
            <person name="Ostrowski M."/>
            <person name="Oztas S."/>
            <person name="Robert C."/>
            <person name="Rogozin I.B."/>
            <person name="Scanlan D.J."/>
            <person name="Tandeau de Marsac N."/>
            <person name="Weissenbach J."/>
            <person name="Wincker P."/>
            <person name="Wolf Y.I."/>
            <person name="Hess W.R."/>
        </authorList>
    </citation>
    <scope>NUCLEOTIDE SEQUENCE [LARGE SCALE GENOMIC DNA]</scope>
    <source>
        <strain evidence="19">SARG / CCMP1375 / SS120</strain>
    </source>
</reference>
<dbReference type="InterPro" id="IPR008915">
    <property type="entry name" value="Peptidase_M50"/>
</dbReference>
<dbReference type="Proteomes" id="UP000001420">
    <property type="component" value="Chromosome"/>
</dbReference>
<keyword evidence="12" id="KW-0129">CBS domain</keyword>
<evidence type="ECO:0000256" key="9">
    <source>
        <dbReference type="ARBA" id="ARBA00022833"/>
    </source>
</evidence>
<evidence type="ECO:0000256" key="12">
    <source>
        <dbReference type="ARBA" id="ARBA00023122"/>
    </source>
</evidence>
<dbReference type="AlphaFoldDB" id="Q7VD44"/>
<comment type="caution">
    <text evidence="14">Lacks conserved residue(s) required for the propagation of feature annotation.</text>
</comment>
<gene>
    <name evidence="18" type="primary">spoIVFB</name>
    <name evidence="18" type="ordered locus">Pro_0539</name>
</gene>
<dbReference type="SUPFAM" id="SSF54631">
    <property type="entry name" value="CBS-domain pair"/>
    <property type="match status" value="1"/>
</dbReference>
<dbReference type="CDD" id="cd06164">
    <property type="entry name" value="S2P-M50_SpoIVFB_CBS"/>
    <property type="match status" value="1"/>
</dbReference>
<dbReference type="STRING" id="167539.Pro_0539"/>
<keyword evidence="13 14" id="KW-0472">Membrane</keyword>
<keyword evidence="5 14" id="KW-0812">Transmembrane</keyword>
<keyword evidence="3" id="KW-1003">Cell membrane</keyword>
<dbReference type="HOGENOM" id="CLU_037123_1_2_3"/>
<evidence type="ECO:0000256" key="6">
    <source>
        <dbReference type="ARBA" id="ARBA00022723"/>
    </source>
</evidence>
<evidence type="ECO:0000256" key="10">
    <source>
        <dbReference type="ARBA" id="ARBA00022989"/>
    </source>
</evidence>
<keyword evidence="10 14" id="KW-1133">Transmembrane helix</keyword>
<dbReference type="InterPro" id="IPR016483">
    <property type="entry name" value="UCP006404_Pept_M50_CBS"/>
</dbReference>
<dbReference type="PIRSF" id="PIRSF006404">
    <property type="entry name" value="UCP006404_Pept_M50_CBS"/>
    <property type="match status" value="1"/>
</dbReference>
<feature type="domain" description="Peptidase M50" evidence="17">
    <location>
        <begin position="131"/>
        <end position="196"/>
    </location>
</feature>
<evidence type="ECO:0000256" key="13">
    <source>
        <dbReference type="ARBA" id="ARBA00023136"/>
    </source>
</evidence>
<dbReference type="GO" id="GO:0006508">
    <property type="term" value="P:proteolysis"/>
    <property type="evidence" value="ECO:0007669"/>
    <property type="project" value="UniProtKB-KW"/>
</dbReference>
<evidence type="ECO:0000256" key="14">
    <source>
        <dbReference type="PIRNR" id="PIRNR006404"/>
    </source>
</evidence>
<evidence type="ECO:0000313" key="19">
    <source>
        <dbReference type="Proteomes" id="UP000001420"/>
    </source>
</evidence>
<dbReference type="InterPro" id="IPR046342">
    <property type="entry name" value="CBS_dom_sf"/>
</dbReference>
<dbReference type="OrthoDB" id="166377at2"/>
<dbReference type="EMBL" id="AE017126">
    <property type="protein sequence ID" value="AAP99584.1"/>
    <property type="molecule type" value="Genomic_DNA"/>
</dbReference>
<protein>
    <recommendedName>
        <fullName evidence="14">Zinc metalloprotease</fullName>
    </recommendedName>
</protein>
<dbReference type="PANTHER" id="PTHR39188">
    <property type="entry name" value="MEMBRANE-ASSOCIATED ZINC METALLOPROTEASE M50B"/>
    <property type="match status" value="1"/>
</dbReference>
<keyword evidence="9 14" id="KW-0862">Zinc</keyword>
<keyword evidence="8 14" id="KW-0378">Hydrolase</keyword>
<evidence type="ECO:0000256" key="1">
    <source>
        <dbReference type="ARBA" id="ARBA00004651"/>
    </source>
</evidence>
<evidence type="ECO:0000256" key="11">
    <source>
        <dbReference type="ARBA" id="ARBA00023049"/>
    </source>
</evidence>
<comment type="cofactor">
    <cofactor evidence="14 16">
        <name>Zn(2+)</name>
        <dbReference type="ChEBI" id="CHEBI:29105"/>
    </cofactor>
    <text evidence="14 16">Binds 1 zinc ion per subunit.</text>
</comment>
<dbReference type="EnsemblBacteria" id="AAP99584">
    <property type="protein sequence ID" value="AAP99584"/>
    <property type="gene ID" value="Pro_0539"/>
</dbReference>
<dbReference type="GO" id="GO:0008237">
    <property type="term" value="F:metallopeptidase activity"/>
    <property type="evidence" value="ECO:0007669"/>
    <property type="project" value="UniProtKB-UniRule"/>
</dbReference>
<evidence type="ECO:0000259" key="17">
    <source>
        <dbReference type="Pfam" id="PF02163"/>
    </source>
</evidence>
<evidence type="ECO:0000256" key="3">
    <source>
        <dbReference type="ARBA" id="ARBA00022475"/>
    </source>
</evidence>
<proteinExistence type="inferred from homology"/>
<dbReference type="RefSeq" id="WP_011124693.1">
    <property type="nucleotide sequence ID" value="NC_005042.1"/>
</dbReference>
<dbReference type="PATRIC" id="fig|167539.5.peg.554"/>
<sequence length="421" mass="46460">MQGVELIKLKGISLKVHPSWVFILIVFTRISQAQFSRIFTDQFPAWQAWGVGFLTSACFFLSVLLRELGNSFIALNEGVKVHDITLFSLGGIKRVDKQCSTPMGSLRIAIAGPLINIAIGILCLSCAQIVDSSNLIFLNLLSQVGVINFLLALFNLLPGLPLDGGVILKSIVWHFTGSQRKGHRAANASGRFFSLIVIFLGGLIAFAVKGGFVLGFCLIVIGWFGLSSSRSQDQIIVLQQALYDLSVKDASRKRFRVLEHNQSLKALSELRLSSQSENGDPQLVLLCNLGRWTGYITDKLLMDVPAEDWDQYLLSEYSQPLTDLPSISEKRPLWYAVLELERVKGESLLVLNPAGLPSGTIDRVDLSEVVLKKLGFNLPRAFLDLARKNNIYPLGISLFKIVEGMIDSGLIPKSELDKVTK</sequence>
<comment type="subcellular location">
    <subcellularLocation>
        <location evidence="1">Cell membrane</location>
        <topology evidence="1">Multi-pass membrane protein</topology>
    </subcellularLocation>
</comment>
<comment type="similarity">
    <text evidence="2 14">Belongs to the peptidase M50B family.</text>
</comment>
<keyword evidence="19" id="KW-1185">Reference proteome</keyword>
<feature type="transmembrane region" description="Helical" evidence="14">
    <location>
        <begin position="46"/>
        <end position="65"/>
    </location>
</feature>
<accession>Q7VD44</accession>
<evidence type="ECO:0000256" key="8">
    <source>
        <dbReference type="ARBA" id="ARBA00022801"/>
    </source>
</evidence>
<evidence type="ECO:0000256" key="15">
    <source>
        <dbReference type="PIRSR" id="PIRSR006404-1"/>
    </source>
</evidence>
<keyword evidence="7" id="KW-0677">Repeat</keyword>
<feature type="active site" evidence="15">
    <location>
        <position position="67"/>
    </location>
</feature>
<evidence type="ECO:0000256" key="5">
    <source>
        <dbReference type="ARBA" id="ARBA00022692"/>
    </source>
</evidence>
<feature type="transmembrane region" description="Helical" evidence="14">
    <location>
        <begin position="20"/>
        <end position="40"/>
    </location>
</feature>
<evidence type="ECO:0000256" key="16">
    <source>
        <dbReference type="PIRSR" id="PIRSR006404-2"/>
    </source>
</evidence>
<keyword evidence="11 14" id="KW-0482">Metalloprotease</keyword>
<evidence type="ECO:0000256" key="2">
    <source>
        <dbReference type="ARBA" id="ARBA00007931"/>
    </source>
</evidence>